<dbReference type="AlphaFoldDB" id="A0A8S1WYR7"/>
<dbReference type="Proteomes" id="UP000683925">
    <property type="component" value="Unassembled WGS sequence"/>
</dbReference>
<protein>
    <submittedName>
        <fullName evidence="1">Uncharacterized protein</fullName>
    </submittedName>
</protein>
<reference evidence="1" key="1">
    <citation type="submission" date="2021-01" db="EMBL/GenBank/DDBJ databases">
        <authorList>
            <consortium name="Genoscope - CEA"/>
            <person name="William W."/>
        </authorList>
    </citation>
    <scope>NUCLEOTIDE SEQUENCE</scope>
</reference>
<sequence>MRKEKIVNMAFYYLFQSTMDEIKIANKCGIQQLRFSLISTLSKP</sequence>
<evidence type="ECO:0000313" key="1">
    <source>
        <dbReference type="EMBL" id="CAD8195118.1"/>
    </source>
</evidence>
<evidence type="ECO:0000313" key="2">
    <source>
        <dbReference type="Proteomes" id="UP000683925"/>
    </source>
</evidence>
<gene>
    <name evidence="1" type="ORF">POCTA_138.1.T1080119</name>
</gene>
<organism evidence="1 2">
    <name type="scientific">Paramecium octaurelia</name>
    <dbReference type="NCBI Taxonomy" id="43137"/>
    <lineage>
        <taxon>Eukaryota</taxon>
        <taxon>Sar</taxon>
        <taxon>Alveolata</taxon>
        <taxon>Ciliophora</taxon>
        <taxon>Intramacronucleata</taxon>
        <taxon>Oligohymenophorea</taxon>
        <taxon>Peniculida</taxon>
        <taxon>Parameciidae</taxon>
        <taxon>Paramecium</taxon>
    </lineage>
</organism>
<comment type="caution">
    <text evidence="1">The sequence shown here is derived from an EMBL/GenBank/DDBJ whole genome shotgun (WGS) entry which is preliminary data.</text>
</comment>
<accession>A0A8S1WYR7</accession>
<keyword evidence="2" id="KW-1185">Reference proteome</keyword>
<dbReference type="EMBL" id="CAJJDP010000108">
    <property type="protein sequence ID" value="CAD8195118.1"/>
    <property type="molecule type" value="Genomic_DNA"/>
</dbReference>
<proteinExistence type="predicted"/>
<name>A0A8S1WYR7_PAROT</name>